<proteinExistence type="predicted"/>
<evidence type="ECO:0000313" key="2">
    <source>
        <dbReference type="EMBL" id="CAB4140117.1"/>
    </source>
</evidence>
<reference evidence="2" key="1">
    <citation type="submission" date="2020-04" db="EMBL/GenBank/DDBJ databases">
        <authorList>
            <person name="Chiriac C."/>
            <person name="Salcher M."/>
            <person name="Ghai R."/>
            <person name="Kavagutti S V."/>
        </authorList>
    </citation>
    <scope>NUCLEOTIDE SEQUENCE</scope>
</reference>
<accession>A0A6J5M412</accession>
<gene>
    <name evidence="2" type="ORF">UFOVP407_26</name>
</gene>
<dbReference type="EMBL" id="LR796379">
    <property type="protein sequence ID" value="CAB4140117.1"/>
    <property type="molecule type" value="Genomic_DNA"/>
</dbReference>
<feature type="coiled-coil region" evidence="1">
    <location>
        <begin position="61"/>
        <end position="88"/>
    </location>
</feature>
<keyword evidence="1" id="KW-0175">Coiled coil</keyword>
<sequence length="94" mass="10111">MDAKEINAFGERLQSFLLEGDAALLIEIGAEPPSTDCHLPTCTARIAGHVGKQRHEFTGHAVHLENAVRLARGKLRAAREKLAKELAEAKGVAS</sequence>
<evidence type="ECO:0000256" key="1">
    <source>
        <dbReference type="SAM" id="Coils"/>
    </source>
</evidence>
<organism evidence="2">
    <name type="scientific">uncultured Caudovirales phage</name>
    <dbReference type="NCBI Taxonomy" id="2100421"/>
    <lineage>
        <taxon>Viruses</taxon>
        <taxon>Duplodnaviria</taxon>
        <taxon>Heunggongvirae</taxon>
        <taxon>Uroviricota</taxon>
        <taxon>Caudoviricetes</taxon>
        <taxon>Peduoviridae</taxon>
        <taxon>Maltschvirus</taxon>
        <taxon>Maltschvirus maltsch</taxon>
    </lineage>
</organism>
<name>A0A6J5M412_9CAUD</name>
<protein>
    <submittedName>
        <fullName evidence="2">Uncharacterized protein</fullName>
    </submittedName>
</protein>